<evidence type="ECO:0000256" key="2">
    <source>
        <dbReference type="ARBA" id="ARBA00022618"/>
    </source>
</evidence>
<dbReference type="Proteomes" id="UP000254209">
    <property type="component" value="Unassembled WGS sequence"/>
</dbReference>
<dbReference type="InterPro" id="IPR023081">
    <property type="entry name" value="Cell_div_FtsB"/>
</dbReference>
<dbReference type="PANTHER" id="PTHR37485">
    <property type="entry name" value="CELL DIVISION PROTEIN FTSB"/>
    <property type="match status" value="1"/>
</dbReference>
<dbReference type="GO" id="GO:0043093">
    <property type="term" value="P:FtsZ-dependent cytokinesis"/>
    <property type="evidence" value="ECO:0007669"/>
    <property type="project" value="UniProtKB-UniRule"/>
</dbReference>
<accession>A0A376BW02</accession>
<name>A0A376BW02_9NEIS</name>
<dbReference type="EMBL" id="UFSO01000003">
    <property type="protein sequence ID" value="SSY80524.1"/>
    <property type="molecule type" value="Genomic_DNA"/>
</dbReference>
<evidence type="ECO:0000256" key="1">
    <source>
        <dbReference type="ARBA" id="ARBA00022475"/>
    </source>
</evidence>
<reference evidence="8 9" key="1">
    <citation type="submission" date="2018-06" db="EMBL/GenBank/DDBJ databases">
        <authorList>
            <consortium name="Pathogen Informatics"/>
            <person name="Doyle S."/>
        </authorList>
    </citation>
    <scope>NUCLEOTIDE SEQUENCE [LARGE SCALE GENOMIC DNA]</scope>
    <source>
        <strain evidence="8 9">NCTC10283</strain>
    </source>
</reference>
<keyword evidence="7" id="KW-0175">Coiled coil</keyword>
<dbReference type="Gene3D" id="1.20.5.400">
    <property type="match status" value="1"/>
</dbReference>
<keyword evidence="3 7" id="KW-0812">Transmembrane</keyword>
<keyword evidence="7" id="KW-0997">Cell inner membrane</keyword>
<evidence type="ECO:0000256" key="6">
    <source>
        <dbReference type="ARBA" id="ARBA00023306"/>
    </source>
</evidence>
<keyword evidence="5 7" id="KW-0472">Membrane</keyword>
<proteinExistence type="inferred from homology"/>
<protein>
    <recommendedName>
        <fullName evidence="7">Cell division protein FtsB</fullName>
    </recommendedName>
</protein>
<evidence type="ECO:0000313" key="8">
    <source>
        <dbReference type="EMBL" id="SSY80524.1"/>
    </source>
</evidence>
<keyword evidence="2 7" id="KW-0132">Cell division</keyword>
<feature type="topological domain" description="Periplasmic" evidence="7">
    <location>
        <begin position="22"/>
        <end position="89"/>
    </location>
</feature>
<dbReference type="Pfam" id="PF04977">
    <property type="entry name" value="DivIC"/>
    <property type="match status" value="1"/>
</dbReference>
<dbReference type="OrthoDB" id="7061211at2"/>
<feature type="coiled-coil region" evidence="7">
    <location>
        <begin position="23"/>
        <end position="71"/>
    </location>
</feature>
<comment type="similarity">
    <text evidence="7">Belongs to the FtsB family.</text>
</comment>
<dbReference type="STRING" id="1120980.GCA_000745955_00658"/>
<keyword evidence="9" id="KW-1185">Reference proteome</keyword>
<dbReference type="AlphaFoldDB" id="A0A376BW02"/>
<keyword evidence="1 7" id="KW-1003">Cell membrane</keyword>
<evidence type="ECO:0000256" key="4">
    <source>
        <dbReference type="ARBA" id="ARBA00022989"/>
    </source>
</evidence>
<comment type="function">
    <text evidence="7">Essential cell division protein. May link together the upstream cell division proteins, which are predominantly cytoplasmic, with the downstream cell division proteins, which are predominantly periplasmic.</text>
</comment>
<organism evidence="8 9">
    <name type="scientific">Alysiella crassa</name>
    <dbReference type="NCBI Taxonomy" id="153491"/>
    <lineage>
        <taxon>Bacteria</taxon>
        <taxon>Pseudomonadati</taxon>
        <taxon>Pseudomonadota</taxon>
        <taxon>Betaproteobacteria</taxon>
        <taxon>Neisseriales</taxon>
        <taxon>Neisseriaceae</taxon>
        <taxon>Alysiella</taxon>
    </lineage>
</organism>
<evidence type="ECO:0000256" key="7">
    <source>
        <dbReference type="HAMAP-Rule" id="MF_00599"/>
    </source>
</evidence>
<gene>
    <name evidence="7 8" type="primary">ftsB</name>
    <name evidence="8" type="ORF">NCTC10283_02084</name>
</gene>
<dbReference type="InterPro" id="IPR007060">
    <property type="entry name" value="FtsL/DivIC"/>
</dbReference>
<keyword evidence="6 7" id="KW-0131">Cell cycle</keyword>
<evidence type="ECO:0000256" key="3">
    <source>
        <dbReference type="ARBA" id="ARBA00022692"/>
    </source>
</evidence>
<dbReference type="GO" id="GO:0032153">
    <property type="term" value="C:cell division site"/>
    <property type="evidence" value="ECO:0007669"/>
    <property type="project" value="UniProtKB-UniRule"/>
</dbReference>
<dbReference type="PANTHER" id="PTHR37485:SF1">
    <property type="entry name" value="CELL DIVISION PROTEIN FTSB"/>
    <property type="match status" value="1"/>
</dbReference>
<dbReference type="GO" id="GO:0030428">
    <property type="term" value="C:cell septum"/>
    <property type="evidence" value="ECO:0007669"/>
    <property type="project" value="TreeGrafter"/>
</dbReference>
<dbReference type="HAMAP" id="MF_00599">
    <property type="entry name" value="FtsB"/>
    <property type="match status" value="1"/>
</dbReference>
<evidence type="ECO:0000313" key="9">
    <source>
        <dbReference type="Proteomes" id="UP000254209"/>
    </source>
</evidence>
<dbReference type="RefSeq" id="WP_034291618.1">
    <property type="nucleotide sequence ID" value="NZ_CP091519.2"/>
</dbReference>
<dbReference type="GO" id="GO:0005886">
    <property type="term" value="C:plasma membrane"/>
    <property type="evidence" value="ECO:0007669"/>
    <property type="project" value="UniProtKB-SubCell"/>
</dbReference>
<evidence type="ECO:0000256" key="5">
    <source>
        <dbReference type="ARBA" id="ARBA00023136"/>
    </source>
</evidence>
<keyword evidence="4 7" id="KW-1133">Transmembrane helix</keyword>
<comment type="subcellular location">
    <subcellularLocation>
        <location evidence="7">Cell inner membrane</location>
        <topology evidence="7">Single-pass type II membrane protein</topology>
    </subcellularLocation>
    <text evidence="7">Localizes to the division septum.</text>
</comment>
<feature type="topological domain" description="Cytoplasmic" evidence="7">
    <location>
        <begin position="1"/>
        <end position="3"/>
    </location>
</feature>
<sequence>MKYITIGLTVIFLGLQYQIWFHKGGLRTEYEVMKQKAAAAEEQNRKLAQRNEQLKAEVKDLKNGYEAVTEMARTQLHYIQAGETFYKVQ</sequence>
<comment type="subunit">
    <text evidence="7">Part of a complex composed of FtsB, FtsL and FtsQ.</text>
</comment>